<evidence type="ECO:0000313" key="5">
    <source>
        <dbReference type="Proteomes" id="UP000198598"/>
    </source>
</evidence>
<feature type="signal peptide" evidence="2">
    <location>
        <begin position="1"/>
        <end position="19"/>
    </location>
</feature>
<dbReference type="RefSeq" id="WP_093822829.1">
    <property type="nucleotide sequence ID" value="NZ_FOLQ01000001.1"/>
</dbReference>
<organism evidence="4 5">
    <name type="scientific">Spirosoma endophyticum</name>
    <dbReference type="NCBI Taxonomy" id="662367"/>
    <lineage>
        <taxon>Bacteria</taxon>
        <taxon>Pseudomonadati</taxon>
        <taxon>Bacteroidota</taxon>
        <taxon>Cytophagia</taxon>
        <taxon>Cytophagales</taxon>
        <taxon>Cytophagaceae</taxon>
        <taxon>Spirosoma</taxon>
    </lineage>
</organism>
<dbReference type="InterPro" id="IPR049492">
    <property type="entry name" value="BD-FAE-like_dom"/>
</dbReference>
<dbReference type="PANTHER" id="PTHR48081:SF6">
    <property type="entry name" value="PEPTIDASE S9 PROLYL OLIGOPEPTIDASE CATALYTIC DOMAIN-CONTAINING PROTEIN"/>
    <property type="match status" value="1"/>
</dbReference>
<name>A0A1I1GGK8_9BACT</name>
<dbReference type="Pfam" id="PF20434">
    <property type="entry name" value="BD-FAE"/>
    <property type="match status" value="1"/>
</dbReference>
<feature type="chain" id="PRO_5011658162" evidence="2">
    <location>
        <begin position="20"/>
        <end position="303"/>
    </location>
</feature>
<dbReference type="STRING" id="662367.SAMN05216167_101464"/>
<feature type="domain" description="BD-FAE-like" evidence="3">
    <location>
        <begin position="60"/>
        <end position="259"/>
    </location>
</feature>
<dbReference type="InterPro" id="IPR050300">
    <property type="entry name" value="GDXG_lipolytic_enzyme"/>
</dbReference>
<dbReference type="SUPFAM" id="SSF53474">
    <property type="entry name" value="alpha/beta-Hydrolases"/>
    <property type="match status" value="1"/>
</dbReference>
<evidence type="ECO:0000259" key="3">
    <source>
        <dbReference type="Pfam" id="PF20434"/>
    </source>
</evidence>
<dbReference type="GO" id="GO:0016787">
    <property type="term" value="F:hydrolase activity"/>
    <property type="evidence" value="ECO:0007669"/>
    <property type="project" value="UniProtKB-KW"/>
</dbReference>
<sequence length="303" mass="33420">MTKFGFCILPLLFAGSVSAQQVIPLYSGAIPNATSYTMKELTTEKEGKIVWYRKVSKPTMTIFLPSNEKASGAGVVIFPGGGYSGESYDAEGVKIAETFTKHGVAAFVVKYRLPSDSIMVDKTIGPLQDAQRAIKTVRERASEWGLKSDKIGIMGFSAGGHLAATAGTKFNEPFIENTNKTSLRPDFMILIYPVISMNETLGHKGSRANLLGTNPAAEKIEQFSNELHVTKQIPPTYLTHAGDDKVVDVDNSLAFYEALRHQSVPAEMHLYPKGDHGFVLKIPTEEWMQPLFVWMKKNEWVAK</sequence>
<evidence type="ECO:0000256" key="2">
    <source>
        <dbReference type="SAM" id="SignalP"/>
    </source>
</evidence>
<dbReference type="AlphaFoldDB" id="A0A1I1GGK8"/>
<dbReference type="InterPro" id="IPR029058">
    <property type="entry name" value="AB_hydrolase_fold"/>
</dbReference>
<keyword evidence="5" id="KW-1185">Reference proteome</keyword>
<dbReference type="Proteomes" id="UP000198598">
    <property type="component" value="Unassembled WGS sequence"/>
</dbReference>
<keyword evidence="1" id="KW-0378">Hydrolase</keyword>
<keyword evidence="2" id="KW-0732">Signal</keyword>
<dbReference type="EMBL" id="FOLQ01000001">
    <property type="protein sequence ID" value="SFC10575.1"/>
    <property type="molecule type" value="Genomic_DNA"/>
</dbReference>
<protein>
    <submittedName>
        <fullName evidence="4">Acetyl esterase/lipase</fullName>
    </submittedName>
</protein>
<dbReference type="Gene3D" id="3.40.50.1820">
    <property type="entry name" value="alpha/beta hydrolase"/>
    <property type="match status" value="1"/>
</dbReference>
<dbReference type="PANTHER" id="PTHR48081">
    <property type="entry name" value="AB HYDROLASE SUPERFAMILY PROTEIN C4A8.06C"/>
    <property type="match status" value="1"/>
</dbReference>
<accession>A0A1I1GGK8</accession>
<dbReference type="OrthoDB" id="9794725at2"/>
<proteinExistence type="predicted"/>
<evidence type="ECO:0000313" key="4">
    <source>
        <dbReference type="EMBL" id="SFC10575.1"/>
    </source>
</evidence>
<evidence type="ECO:0000256" key="1">
    <source>
        <dbReference type="ARBA" id="ARBA00022801"/>
    </source>
</evidence>
<gene>
    <name evidence="4" type="ORF">SAMN05216167_101464</name>
</gene>
<reference evidence="4 5" key="1">
    <citation type="submission" date="2016-10" db="EMBL/GenBank/DDBJ databases">
        <authorList>
            <person name="de Groot N.N."/>
        </authorList>
    </citation>
    <scope>NUCLEOTIDE SEQUENCE [LARGE SCALE GENOMIC DNA]</scope>
    <source>
        <strain evidence="4 5">DSM 26130</strain>
    </source>
</reference>